<dbReference type="Proteomes" id="UP001359559">
    <property type="component" value="Unassembled WGS sequence"/>
</dbReference>
<name>A0AAN9PL89_CLITE</name>
<feature type="region of interest" description="Disordered" evidence="7">
    <location>
        <begin position="1241"/>
        <end position="1272"/>
    </location>
</feature>
<feature type="domain" description="C3H1-type" evidence="8">
    <location>
        <begin position="1883"/>
        <end position="1905"/>
    </location>
</feature>
<feature type="compositionally biased region" description="Basic and acidic residues" evidence="7">
    <location>
        <begin position="106"/>
        <end position="123"/>
    </location>
</feature>
<feature type="zinc finger region" description="C3H1-type" evidence="6">
    <location>
        <begin position="1828"/>
        <end position="1854"/>
    </location>
</feature>
<feature type="region of interest" description="Disordered" evidence="7">
    <location>
        <begin position="147"/>
        <end position="170"/>
    </location>
</feature>
<feature type="region of interest" description="Disordered" evidence="7">
    <location>
        <begin position="1892"/>
        <end position="1921"/>
    </location>
</feature>
<dbReference type="InterPro" id="IPR000571">
    <property type="entry name" value="Znf_CCCH"/>
</dbReference>
<evidence type="ECO:0000256" key="4">
    <source>
        <dbReference type="ARBA" id="ARBA00022833"/>
    </source>
</evidence>
<evidence type="ECO:0000256" key="5">
    <source>
        <dbReference type="ARBA" id="ARBA00023125"/>
    </source>
</evidence>
<dbReference type="FunFam" id="4.10.1000.10:FF:000008">
    <property type="entry name" value="zinc finger CCCH domain-containing protein 3"/>
    <property type="match status" value="1"/>
</dbReference>
<reference evidence="9 10" key="1">
    <citation type="submission" date="2024-01" db="EMBL/GenBank/DDBJ databases">
        <title>The genomes of 5 underutilized Papilionoideae crops provide insights into root nodulation and disease resistance.</title>
        <authorList>
            <person name="Yuan L."/>
        </authorList>
    </citation>
    <scope>NUCLEOTIDE SEQUENCE [LARGE SCALE GENOMIC DNA]</scope>
    <source>
        <strain evidence="9">LY-2023</strain>
        <tissue evidence="9">Leaf</tissue>
    </source>
</reference>
<feature type="compositionally biased region" description="Polar residues" evidence="7">
    <location>
        <begin position="1401"/>
        <end position="1411"/>
    </location>
</feature>
<evidence type="ECO:0000313" key="9">
    <source>
        <dbReference type="EMBL" id="KAK7301442.1"/>
    </source>
</evidence>
<feature type="zinc finger region" description="C3H1-type" evidence="6">
    <location>
        <begin position="1855"/>
        <end position="1882"/>
    </location>
</feature>
<feature type="zinc finger region" description="C3H1-type" evidence="6">
    <location>
        <begin position="1773"/>
        <end position="1802"/>
    </location>
</feature>
<dbReference type="GO" id="GO:0005634">
    <property type="term" value="C:nucleus"/>
    <property type="evidence" value="ECO:0007669"/>
    <property type="project" value="UniProtKB-ARBA"/>
</dbReference>
<keyword evidence="3 6" id="KW-0863">Zinc-finger</keyword>
<evidence type="ECO:0000313" key="10">
    <source>
        <dbReference type="Proteomes" id="UP001359559"/>
    </source>
</evidence>
<feature type="compositionally biased region" description="Basic residues" evidence="7">
    <location>
        <begin position="26"/>
        <end position="36"/>
    </location>
</feature>
<dbReference type="Gene3D" id="4.10.1000.10">
    <property type="entry name" value="Zinc finger, CCCH-type"/>
    <property type="match status" value="2"/>
</dbReference>
<keyword evidence="4 6" id="KW-0862">Zinc</keyword>
<evidence type="ECO:0000256" key="2">
    <source>
        <dbReference type="ARBA" id="ARBA00022737"/>
    </source>
</evidence>
<accession>A0AAN9PL89</accession>
<feature type="compositionally biased region" description="Low complexity" evidence="7">
    <location>
        <begin position="1241"/>
        <end position="1254"/>
    </location>
</feature>
<feature type="compositionally biased region" description="Pro residues" evidence="7">
    <location>
        <begin position="60"/>
        <end position="79"/>
    </location>
</feature>
<dbReference type="PROSITE" id="PS50103">
    <property type="entry name" value="ZF_C3H1"/>
    <property type="match status" value="4"/>
</dbReference>
<feature type="domain" description="C3H1-type" evidence="8">
    <location>
        <begin position="1855"/>
        <end position="1882"/>
    </location>
</feature>
<dbReference type="FunFam" id="4.10.1000.10:FF:000022">
    <property type="entry name" value="Zinc finger CCCH domain-containing protein 7"/>
    <property type="match status" value="1"/>
</dbReference>
<evidence type="ECO:0000256" key="6">
    <source>
        <dbReference type="PROSITE-ProRule" id="PRU00723"/>
    </source>
</evidence>
<feature type="domain" description="C3H1-type" evidence="8">
    <location>
        <begin position="1773"/>
        <end position="1802"/>
    </location>
</feature>
<sequence length="2019" mass="224982">MDHHHHHFLHHHHDHRTRYASLPTQSHHHHHHHNHHLPPPPPPPAPPPPHPPISYRTIHTPPPPQPYNNPPPPPPPQPQQFPFNPSNNHRPLEEDRPLSTHHHHHPYDLLPRRSFSDFDRREPPWNPSPRSLLEDQNFVDFDRELHHSQSHNHHHYHHHHQNHRPLPPPPQFENLRYDDGGVRLRTDRLDPYEQNPREGFALGRDSDYHRNGTTVASVPSQGDVEPESSGYGRVYSMECDAEVASRGGRVESKRWLMSDRKGSRELLDSPSSSSFELVNGNDKYYGSETVRYSNNYRSNSNRECGHEFTRTPPKKQVQKKSALLRIQTVKPNHRNRDVEQLRYPGYAPECGSGFFRGNKEPQQHGVKGEERVRSPVELDISFESNSLVAKAIVAPSSVATVPDLNVALVSDSDLGSVEKTRKVIVSDSDCSGSQPVKLSSIVVNLNSSPCKPNGSFSLGKGVQKNASDESSWLCPGEGIDSSRKQKVLNSADVANVSSDKSSPRVFKKKRIVKKVVKKAAVKLGNRRPESMKAESVVLSLPIASGPEKIETNLEEKNAAVDEVSEPDCLHSLPREGDVLNEDKEGGLSLLNLGPDFRSQECNSEKDSHIRKVSRFESDGNISKSPSFASNSEYKKSDIDCLDANNSAHNFISLPYISKVSKSLNESTVSEINHLDYGNNQLCQKEMSLSPDKNANVGSPQSWNVVDVGGDSGMVTFPSSAETSIQDGLDCLQHTSALKHHSDNGISNLDDSISVHGCCIMNDARKQVSPSDVIISPESCETKFPLPNSDISVRYVEGDTNRMNKRKAETHLNVVSSKMESLSPDPVNPVSLANDVDRGSSLLLKDACLSEVLDQSVQSLDFNSKANLDGVTALPGKEEVLEAQFYVGNNKNDTNPVSPVSKRKKVIAIHPNINQCQYEFNDAIGATTSSTEVPMNLCDVQEQQKKVALSSMGIGIPSSAQSMPYLEENTILSDNTLAEGSLVSTDANRETMSSEHLELQHSDIVSNSPCEDLAFPNVQFSLLESEQKENITPIVPTSITQNDILAIENILGEKTDLQGVEENYQYRDFLQRSPMADVQSNSLNMKDDLLGRQNLVSCPANIDGIATSNSKDELIADVPDALSGMSTQRMTSEVIDRRTLAFTEIHDETICEDEENPENISVVEHGSELNTSSMQQTKKIMESDHPVGGSNLIKRKIMSGASQAYSKVTSQGLNSYHSELSVSKNQSGGVILKKFPRHSFTFTKPKTKTSTSTHVSKPRTWHRTGNNPSTSVTRIKPSVGTVPPKRPVLEKKGNFQNTSYIRKGNSLVRKPTPVSGLHQISSVNQSSLGLEEIPKNIKSESRADVTEPMYLSTGATNVSQQRKRTPSPPIDNKSEENISSPLVEPPSSGCCENASDPRKLIETNNNAPNSSEDVLKHYETPENQTGPSNNGEIQVESNDGNIFSLNTKRIVYIKPKTNQLVATSNSCDVSVSIDDKGQTAFSDGYYKRSKNQLVRTSFESHINQTVAMPNNTANSDGQGTSKVPCNKRFSKRRSHKVARSSCKTSRASLVWTLRSKNLSENERDSWHYQKVLPQFFPWKRAAFLRSFIHNSASSFNSSSLYTISKKLLLLRKRDTVYTRSTHGFSLWKSKVLGVGGSSLKWSKSIEKNSKQANEEATLAVAAVERKKREQKNAVCIGSQSKRERIFRIGSVRYRMDPSRRTLQRISDHETPSASTCSGLVAKRAYIPRRLVIGNDEYVRIGNGNQLVRDPKKRTRKLANEKVRWSLHTARQRLARKQKYCQFFTRFGKCNKEGGKCPYIHDPSKIAVCTKFLNGLCSTPNCKLTHQVIPERMPDCSYFLQGLCSNRNCPYRHVNVNPKASVCEEFLKGYCADGNECRKKHSYVCPSFEATGTCTQGSKCKLHHPKTQSKGKKRKRSRDQNKSRGRYFGSIAADVSEPGMTLAPKRCRLNDDHEEELSDYMSLDVDEEVGETVDESFEQAALCDNDSLDLQLVGFDELIKPLLLMKRNFTLQPSQPSSLQA</sequence>
<feature type="region of interest" description="Disordered" evidence="7">
    <location>
        <begin position="23"/>
        <end position="132"/>
    </location>
</feature>
<keyword evidence="1 6" id="KW-0479">Metal-binding</keyword>
<dbReference type="PANTHER" id="PTHR46156">
    <property type="entry name" value="CCCH ZINGC FINGER"/>
    <property type="match status" value="1"/>
</dbReference>
<dbReference type="GO" id="GO:0003677">
    <property type="term" value="F:DNA binding"/>
    <property type="evidence" value="ECO:0007669"/>
    <property type="project" value="UniProtKB-KW"/>
</dbReference>
<feature type="compositionally biased region" description="Basic residues" evidence="7">
    <location>
        <begin position="1898"/>
        <end position="1915"/>
    </location>
</feature>
<feature type="zinc finger region" description="C3H1-type" evidence="6">
    <location>
        <begin position="1883"/>
        <end position="1905"/>
    </location>
</feature>
<evidence type="ECO:0000256" key="3">
    <source>
        <dbReference type="ARBA" id="ARBA00022771"/>
    </source>
</evidence>
<feature type="domain" description="C3H1-type" evidence="8">
    <location>
        <begin position="1828"/>
        <end position="1854"/>
    </location>
</feature>
<evidence type="ECO:0000259" key="8">
    <source>
        <dbReference type="PROSITE" id="PS50103"/>
    </source>
</evidence>
<keyword evidence="10" id="KW-1185">Reference proteome</keyword>
<feature type="compositionally biased region" description="Polar residues" evidence="7">
    <location>
        <begin position="1262"/>
        <end position="1272"/>
    </location>
</feature>
<dbReference type="GO" id="GO:0008270">
    <property type="term" value="F:zinc ion binding"/>
    <property type="evidence" value="ECO:0007669"/>
    <property type="project" value="UniProtKB-KW"/>
</dbReference>
<dbReference type="EMBL" id="JAYKXN010000003">
    <property type="protein sequence ID" value="KAK7301442.1"/>
    <property type="molecule type" value="Genomic_DNA"/>
</dbReference>
<gene>
    <name evidence="9" type="ORF">RJT34_12306</name>
</gene>
<evidence type="ECO:0000256" key="7">
    <source>
        <dbReference type="SAM" id="MobiDB-lite"/>
    </source>
</evidence>
<keyword evidence="2" id="KW-0677">Repeat</keyword>
<dbReference type="SMART" id="SM00356">
    <property type="entry name" value="ZnF_C3H1"/>
    <property type="match status" value="5"/>
</dbReference>
<protein>
    <recommendedName>
        <fullName evidence="8">C3H1-type domain-containing protein</fullName>
    </recommendedName>
</protein>
<feature type="region of interest" description="Disordered" evidence="7">
    <location>
        <begin position="1338"/>
        <end position="1412"/>
    </location>
</feature>
<feature type="compositionally biased region" description="Pro residues" evidence="7">
    <location>
        <begin position="37"/>
        <end position="52"/>
    </location>
</feature>
<dbReference type="PANTHER" id="PTHR46156:SF1">
    <property type="entry name" value="ZINC FINGER CCCH DOMAIN-CONTAINING PROTEIN 3"/>
    <property type="match status" value="1"/>
</dbReference>
<organism evidence="9 10">
    <name type="scientific">Clitoria ternatea</name>
    <name type="common">Butterfly pea</name>
    <dbReference type="NCBI Taxonomy" id="43366"/>
    <lineage>
        <taxon>Eukaryota</taxon>
        <taxon>Viridiplantae</taxon>
        <taxon>Streptophyta</taxon>
        <taxon>Embryophyta</taxon>
        <taxon>Tracheophyta</taxon>
        <taxon>Spermatophyta</taxon>
        <taxon>Magnoliopsida</taxon>
        <taxon>eudicotyledons</taxon>
        <taxon>Gunneridae</taxon>
        <taxon>Pentapetalae</taxon>
        <taxon>rosids</taxon>
        <taxon>fabids</taxon>
        <taxon>Fabales</taxon>
        <taxon>Fabaceae</taxon>
        <taxon>Papilionoideae</taxon>
        <taxon>50 kb inversion clade</taxon>
        <taxon>NPAAA clade</taxon>
        <taxon>indigoferoid/millettioid clade</taxon>
        <taxon>Phaseoleae</taxon>
        <taxon>Clitoria</taxon>
    </lineage>
</organism>
<comment type="caution">
    <text evidence="9">The sequence shown here is derived from an EMBL/GenBank/DDBJ whole genome shotgun (WGS) entry which is preliminary data.</text>
</comment>
<evidence type="ECO:0000256" key="1">
    <source>
        <dbReference type="ARBA" id="ARBA00022723"/>
    </source>
</evidence>
<keyword evidence="5" id="KW-0238">DNA-binding</keyword>
<proteinExistence type="predicted"/>
<feature type="compositionally biased region" description="Basic residues" evidence="7">
    <location>
        <begin position="148"/>
        <end position="163"/>
    </location>
</feature>